<evidence type="ECO:0000256" key="1">
    <source>
        <dbReference type="ARBA" id="ARBA00004651"/>
    </source>
</evidence>
<keyword evidence="9 10" id="KW-0472">Membrane</keyword>
<evidence type="ECO:0000256" key="8">
    <source>
        <dbReference type="ARBA" id="ARBA00023010"/>
    </source>
</evidence>
<evidence type="ECO:0000256" key="6">
    <source>
        <dbReference type="ARBA" id="ARBA00022927"/>
    </source>
</evidence>
<keyword evidence="7 10" id="KW-1133">Transmembrane helix</keyword>
<organism evidence="11 12">
    <name type="scientific">Candidatus Auribacter fodinae</name>
    <dbReference type="NCBI Taxonomy" id="2093366"/>
    <lineage>
        <taxon>Bacteria</taxon>
        <taxon>Pseudomonadati</taxon>
        <taxon>Candidatus Auribacterota</taxon>
        <taxon>Candidatus Auribacteria</taxon>
        <taxon>Candidatus Auribacterales</taxon>
        <taxon>Candidatus Auribacteraceae</taxon>
        <taxon>Candidatus Auribacter</taxon>
    </lineage>
</organism>
<dbReference type="EMBL" id="QZJZ01000089">
    <property type="protein sequence ID" value="RJP56879.1"/>
    <property type="molecule type" value="Genomic_DNA"/>
</dbReference>
<dbReference type="Proteomes" id="UP000266426">
    <property type="component" value="Unassembled WGS sequence"/>
</dbReference>
<evidence type="ECO:0000256" key="5">
    <source>
        <dbReference type="ARBA" id="ARBA00022692"/>
    </source>
</evidence>
<evidence type="ECO:0000313" key="11">
    <source>
        <dbReference type="EMBL" id="RJP56879.1"/>
    </source>
</evidence>
<keyword evidence="8 10" id="KW-0811">Translocation</keyword>
<dbReference type="PANTHER" id="PTHR34182:SF1">
    <property type="entry name" value="PROTEIN-EXPORT MEMBRANE PROTEIN SECG"/>
    <property type="match status" value="1"/>
</dbReference>
<evidence type="ECO:0000256" key="4">
    <source>
        <dbReference type="ARBA" id="ARBA00022475"/>
    </source>
</evidence>
<dbReference type="GO" id="GO:0043952">
    <property type="term" value="P:protein transport by the Sec complex"/>
    <property type="evidence" value="ECO:0007669"/>
    <property type="project" value="TreeGrafter"/>
</dbReference>
<name>A0A3A4QW20_9BACT</name>
<dbReference type="NCBIfam" id="TIGR00810">
    <property type="entry name" value="secG"/>
    <property type="match status" value="1"/>
</dbReference>
<sequence>MYSFIMIIFGVCCLLLMTIILMQPGRGQGLVGMFTSEGVQSVLGARAMDILEKITWGGVAVFFGMTIVLTLITTGHKSSVVDSVTDTPPAQEAVQQAPATATRTVFAV</sequence>
<evidence type="ECO:0000256" key="7">
    <source>
        <dbReference type="ARBA" id="ARBA00022989"/>
    </source>
</evidence>
<dbReference type="InterPro" id="IPR004692">
    <property type="entry name" value="SecG"/>
</dbReference>
<reference evidence="11 12" key="1">
    <citation type="journal article" date="2017" name="ISME J.">
        <title>Energy and carbon metabolisms in a deep terrestrial subsurface fluid microbial community.</title>
        <authorList>
            <person name="Momper L."/>
            <person name="Jungbluth S.P."/>
            <person name="Lee M.D."/>
            <person name="Amend J.P."/>
        </authorList>
    </citation>
    <scope>NUCLEOTIDE SEQUENCE [LARGE SCALE GENOMIC DNA]</scope>
    <source>
        <strain evidence="11">SURF_26</strain>
    </source>
</reference>
<dbReference type="AlphaFoldDB" id="A0A3A4QW20"/>
<dbReference type="GO" id="GO:0015450">
    <property type="term" value="F:protein-transporting ATPase activity"/>
    <property type="evidence" value="ECO:0007669"/>
    <property type="project" value="UniProtKB-UniRule"/>
</dbReference>
<feature type="transmembrane region" description="Helical" evidence="10">
    <location>
        <begin position="53"/>
        <end position="72"/>
    </location>
</feature>
<proteinExistence type="inferred from homology"/>
<comment type="subcellular location">
    <subcellularLocation>
        <location evidence="1 10">Cell membrane</location>
        <topology evidence="1 10">Multi-pass membrane protein</topology>
    </subcellularLocation>
</comment>
<evidence type="ECO:0000256" key="10">
    <source>
        <dbReference type="RuleBase" id="RU365087"/>
    </source>
</evidence>
<evidence type="ECO:0000256" key="3">
    <source>
        <dbReference type="ARBA" id="ARBA00022448"/>
    </source>
</evidence>
<gene>
    <name evidence="11" type="primary">secG</name>
    <name evidence="11" type="ORF">C4541_11375</name>
</gene>
<comment type="caution">
    <text evidence="10">Lacks conserved residue(s) required for the propagation of feature annotation.</text>
</comment>
<comment type="similarity">
    <text evidence="2 10">Belongs to the SecG family.</text>
</comment>
<comment type="function">
    <text evidence="10">Involved in protein export. Participates in an early event of protein translocation.</text>
</comment>
<dbReference type="GO" id="GO:0009306">
    <property type="term" value="P:protein secretion"/>
    <property type="evidence" value="ECO:0007669"/>
    <property type="project" value="UniProtKB-UniRule"/>
</dbReference>
<accession>A0A3A4QW20</accession>
<keyword evidence="4 10" id="KW-1003">Cell membrane</keyword>
<dbReference type="PANTHER" id="PTHR34182">
    <property type="entry name" value="PROTEIN-EXPORT MEMBRANE PROTEIN SECG"/>
    <property type="match status" value="1"/>
</dbReference>
<protein>
    <recommendedName>
        <fullName evidence="10">Protein-export membrane protein SecG</fullName>
    </recommendedName>
</protein>
<evidence type="ECO:0000256" key="9">
    <source>
        <dbReference type="ARBA" id="ARBA00023136"/>
    </source>
</evidence>
<feature type="non-terminal residue" evidence="11">
    <location>
        <position position="108"/>
    </location>
</feature>
<evidence type="ECO:0000313" key="12">
    <source>
        <dbReference type="Proteomes" id="UP000266426"/>
    </source>
</evidence>
<evidence type="ECO:0000256" key="2">
    <source>
        <dbReference type="ARBA" id="ARBA00008445"/>
    </source>
</evidence>
<keyword evidence="6 10" id="KW-0653">Protein transport</keyword>
<dbReference type="Pfam" id="PF03840">
    <property type="entry name" value="SecG"/>
    <property type="match status" value="1"/>
</dbReference>
<comment type="caution">
    <text evidence="11">The sequence shown here is derived from an EMBL/GenBank/DDBJ whole genome shotgun (WGS) entry which is preliminary data.</text>
</comment>
<keyword evidence="5 10" id="KW-0812">Transmembrane</keyword>
<keyword evidence="3 10" id="KW-0813">Transport</keyword>
<dbReference type="GO" id="GO:0065002">
    <property type="term" value="P:intracellular protein transmembrane transport"/>
    <property type="evidence" value="ECO:0007669"/>
    <property type="project" value="TreeGrafter"/>
</dbReference>
<dbReference type="GO" id="GO:0005886">
    <property type="term" value="C:plasma membrane"/>
    <property type="evidence" value="ECO:0007669"/>
    <property type="project" value="UniProtKB-SubCell"/>
</dbReference>